<dbReference type="InterPro" id="IPR050989">
    <property type="entry name" value="Rap1_Ran_GAP"/>
</dbReference>
<dbReference type="EMBL" id="AJWJ01000071">
    <property type="protein sequence ID" value="KAF2076152.1"/>
    <property type="molecule type" value="Genomic_DNA"/>
</dbReference>
<dbReference type="InterPro" id="IPR000331">
    <property type="entry name" value="Rap/Ran_GAP_dom"/>
</dbReference>
<evidence type="ECO:0000259" key="3">
    <source>
        <dbReference type="PROSITE" id="PS50085"/>
    </source>
</evidence>
<name>A0A8J4Q133_9MYCE</name>
<evidence type="ECO:0000256" key="2">
    <source>
        <dbReference type="SAM" id="MobiDB-lite"/>
    </source>
</evidence>
<dbReference type="PANTHER" id="PTHR15711">
    <property type="entry name" value="RAP GTPASE-ACTIVATING PROTEIN"/>
    <property type="match status" value="1"/>
</dbReference>
<proteinExistence type="predicted"/>
<accession>A0A8J4Q133</accession>
<evidence type="ECO:0000313" key="5">
    <source>
        <dbReference type="Proteomes" id="UP000695562"/>
    </source>
</evidence>
<dbReference type="OrthoDB" id="19311at2759"/>
<dbReference type="AlphaFoldDB" id="A0A8J4Q133"/>
<feature type="compositionally biased region" description="Low complexity" evidence="2">
    <location>
        <begin position="464"/>
        <end position="479"/>
    </location>
</feature>
<feature type="compositionally biased region" description="Polar residues" evidence="2">
    <location>
        <begin position="351"/>
        <end position="361"/>
    </location>
</feature>
<dbReference type="SUPFAM" id="SSF111347">
    <property type="entry name" value="Rap/Ran-GAP"/>
    <property type="match status" value="1"/>
</dbReference>
<organism evidence="4 5">
    <name type="scientific">Polysphondylium violaceum</name>
    <dbReference type="NCBI Taxonomy" id="133409"/>
    <lineage>
        <taxon>Eukaryota</taxon>
        <taxon>Amoebozoa</taxon>
        <taxon>Evosea</taxon>
        <taxon>Eumycetozoa</taxon>
        <taxon>Dictyostelia</taxon>
        <taxon>Dictyosteliales</taxon>
        <taxon>Dictyosteliaceae</taxon>
        <taxon>Polysphondylium</taxon>
    </lineage>
</organism>
<keyword evidence="5" id="KW-1185">Reference proteome</keyword>
<dbReference type="GO" id="GO:0005096">
    <property type="term" value="F:GTPase activator activity"/>
    <property type="evidence" value="ECO:0007669"/>
    <property type="project" value="UniProtKB-KW"/>
</dbReference>
<evidence type="ECO:0000256" key="1">
    <source>
        <dbReference type="ARBA" id="ARBA00022468"/>
    </source>
</evidence>
<feature type="compositionally biased region" description="Low complexity" evidence="2">
    <location>
        <begin position="329"/>
        <end position="344"/>
    </location>
</feature>
<comment type="caution">
    <text evidence="4">The sequence shown here is derived from an EMBL/GenBank/DDBJ whole genome shotgun (WGS) entry which is preliminary data.</text>
</comment>
<protein>
    <recommendedName>
        <fullName evidence="3">Rap-GAP domain-containing protein</fullName>
    </recommendedName>
</protein>
<feature type="compositionally biased region" description="Polar residues" evidence="2">
    <location>
        <begin position="399"/>
        <end position="418"/>
    </location>
</feature>
<dbReference type="Gene3D" id="3.40.50.11210">
    <property type="entry name" value="Rap/Ran-GAP"/>
    <property type="match status" value="1"/>
</dbReference>
<feature type="region of interest" description="Disordered" evidence="2">
    <location>
        <begin position="374"/>
        <end position="420"/>
    </location>
</feature>
<evidence type="ECO:0000313" key="4">
    <source>
        <dbReference type="EMBL" id="KAF2076152.1"/>
    </source>
</evidence>
<gene>
    <name evidence="4" type="ORF">CYY_002559</name>
</gene>
<feature type="region of interest" description="Disordered" evidence="2">
    <location>
        <begin position="455"/>
        <end position="595"/>
    </location>
</feature>
<feature type="compositionally biased region" description="Low complexity" evidence="2">
    <location>
        <begin position="378"/>
        <end position="398"/>
    </location>
</feature>
<dbReference type="PROSITE" id="PS50085">
    <property type="entry name" value="RAPGAP"/>
    <property type="match status" value="1"/>
</dbReference>
<dbReference type="Proteomes" id="UP000695562">
    <property type="component" value="Unassembled WGS sequence"/>
</dbReference>
<dbReference type="Pfam" id="PF02145">
    <property type="entry name" value="Rap_GAP"/>
    <property type="match status" value="1"/>
</dbReference>
<dbReference type="GO" id="GO:0051056">
    <property type="term" value="P:regulation of small GTPase mediated signal transduction"/>
    <property type="evidence" value="ECO:0007669"/>
    <property type="project" value="InterPro"/>
</dbReference>
<dbReference type="InterPro" id="IPR035974">
    <property type="entry name" value="Rap/Ran-GAP_sf"/>
</dbReference>
<feature type="region of interest" description="Disordered" evidence="2">
    <location>
        <begin position="310"/>
        <end position="361"/>
    </location>
</feature>
<dbReference type="PANTHER" id="PTHR15711:SF16">
    <property type="entry name" value="RAPGAP_RANGAP DOMAIN-CONTAINING PROTEIN"/>
    <property type="match status" value="1"/>
</dbReference>
<keyword evidence="1" id="KW-0343">GTPase activation</keyword>
<reference evidence="4" key="1">
    <citation type="submission" date="2020-01" db="EMBL/GenBank/DDBJ databases">
        <title>Development of genomics and gene disruption for Polysphondylium violaceum indicates a role for the polyketide synthase stlB in stalk morphogenesis.</title>
        <authorList>
            <person name="Narita B."/>
            <person name="Kawabe Y."/>
            <person name="Kin K."/>
            <person name="Saito T."/>
            <person name="Gibbs R."/>
            <person name="Kuspa A."/>
            <person name="Muzny D."/>
            <person name="Queller D."/>
            <person name="Richards S."/>
            <person name="Strassman J."/>
            <person name="Sucgang R."/>
            <person name="Worley K."/>
            <person name="Schaap P."/>
        </authorList>
    </citation>
    <scope>NUCLEOTIDE SEQUENCE</scope>
    <source>
        <strain evidence="4">QSvi11</strain>
    </source>
</reference>
<sequence>MTFVQEIQNIHEVIKEPLQMVLLDCRATLNLIMREEEFYSDLDKLFVDSNRFLFVINSFISLHTFSDGSVRIQESLIDYQNTSSSDYSDAKKFYLECFISRFSKFRKHLSKFIQTAKTIDMLYLKYNHTLFSLTKHKLNYIMINILDSARGIVKVLKSNNQDSFSIDEYTLNTISSGFLVAMKGLTEYCCDPSSISILNRADYGDFKSRYVDKWNTFIEMLMDCLPDISKHVKSISEHSSDLLDELGVLFELTMRSVQLGANAGAFHLDVLTKRSEVEKSILSLVEMIKQVLPVVVRSIQRIPTDQPVTLSLPLISNNSNANDSEDDTASNTTSNTDSASLLTTPGDHSNRSSIISTQGNSLPYSSSNLETFLEQQKPTSSMTSSISASNLSNPSIASNTSNGNNNDVPSIPTNTGANRSWGCELPMIVLSLDDDTEDQDQPFIWSLPISTVSSDPFNKDKTKTSPTLSSTAASPLSTSVNNKEEKKKKWFRNPFTKGKDSPTGSPLQSPPTSTSLSSTASPLSTSGIRKLSGSSSSPSPITLSPSLSSSSLSSNLNNQNQSQNNSNNSSNNNGRTSPSLLSSNHHSPNNDYAIPTPMILVKPTQQSSIGSMSSNNTNDSSNSIGFLDDDIDSSLDSFCDTPIGFRGNVQEKTVEILEQIKDFIIEELGEKSKRFTDQLLIGFDHTEKHTPHYQTFFFNQDHYNYCGVIPEIGGNIIISIKKDKENGNNSESHRHRALIHTKNGTEKILIKSSSSKESDLLKAMQNYLKPIVKLTSHSLKLSKSETLISQLVQYEKDTIKNKYHFSLLFSGEGQTSEQQIIHNENVSKEFIDFYKFLGKIVPLKNWNKYSGGLDTSDRALDGTSIVYNEINDIQVAFQVSHMLAPHKRKETLARNNIVLIYHEGAKPFNPSIFFNTNPNAASYNTLPSKHHVFIVIKKVKIDDGSSVHYKIGSMYNQNISPFGPMLPDPPIFKKDTNFLNYLLTKCINATNSYLSCTNVNQDLIQYRDTKLGIIINSQKVTTKSK</sequence>
<feature type="domain" description="Rap-GAP" evidence="3">
    <location>
        <begin position="791"/>
        <end position="1014"/>
    </location>
</feature>
<feature type="compositionally biased region" description="Low complexity" evidence="2">
    <location>
        <begin position="501"/>
        <end position="590"/>
    </location>
</feature>